<feature type="transmembrane region" description="Helical" evidence="4">
    <location>
        <begin position="245"/>
        <end position="265"/>
    </location>
</feature>
<keyword evidence="1 4" id="KW-0812">Transmembrane</keyword>
<name>A0A3B9IFJ2_9PROT</name>
<evidence type="ECO:0000256" key="3">
    <source>
        <dbReference type="ARBA" id="ARBA00023136"/>
    </source>
</evidence>
<dbReference type="InterPro" id="IPR036259">
    <property type="entry name" value="MFS_trans_sf"/>
</dbReference>
<evidence type="ECO:0000259" key="5">
    <source>
        <dbReference type="PROSITE" id="PS50850"/>
    </source>
</evidence>
<comment type="caution">
    <text evidence="6">The sequence shown here is derived from an EMBL/GenBank/DDBJ whole genome shotgun (WGS) entry which is preliminary data.</text>
</comment>
<dbReference type="Pfam" id="PF07690">
    <property type="entry name" value="MFS_1"/>
    <property type="match status" value="1"/>
</dbReference>
<dbReference type="PANTHER" id="PTHR23527">
    <property type="entry name" value="BLL3282 PROTEIN"/>
    <property type="match status" value="1"/>
</dbReference>
<accession>A0A3B9IFJ2</accession>
<dbReference type="EMBL" id="DMAI01000070">
    <property type="protein sequence ID" value="HAE46621.1"/>
    <property type="molecule type" value="Genomic_DNA"/>
</dbReference>
<feature type="transmembrane region" description="Helical" evidence="4">
    <location>
        <begin position="368"/>
        <end position="390"/>
    </location>
</feature>
<feature type="transmembrane region" description="Helical" evidence="4">
    <location>
        <begin position="72"/>
        <end position="102"/>
    </location>
</feature>
<sequence length="406" mass="40048">MLPPLLVTLIAHTVLSLSAASVPVLMPMIAGADAAAVIGSFTAVLYASAALTSLSTGHLIQRIGPVTAIQMALFACAAGVLLCQIGSLPALIGGAVLIGIGYGPVTPAGSLLLSFTVPVRRFGLAFSINRTGVPGGIALAGLILPRTGQALGWHLSLAGIAGAALAAALALGAGRFLDRPIRRPPPSGGRMGRSLVSGLVANLGHVLTDRAVAPLSLASVVYLGAQSCLAAFLVAFLMGPMGMTAVEAGALLAAAQAVGIGARLALGMMSDLLPSRLAMVGLIGLVIALAAGLTAAMSPGWPGIIVTAVVLLYGASALGWNGVVLAALAQAAPRERAAEISGASTAVAYAGAVAGPGLFALVLEAAGFAAAFATVAGIAVLAALVILYRASSASAADRRSRRSRGR</sequence>
<dbReference type="AlphaFoldDB" id="A0A3B9IFJ2"/>
<proteinExistence type="predicted"/>
<dbReference type="PANTHER" id="PTHR23527:SF1">
    <property type="entry name" value="BLL3282 PROTEIN"/>
    <property type="match status" value="1"/>
</dbReference>
<organism evidence="6 7">
    <name type="scientific">Tistrella mobilis</name>
    <dbReference type="NCBI Taxonomy" id="171437"/>
    <lineage>
        <taxon>Bacteria</taxon>
        <taxon>Pseudomonadati</taxon>
        <taxon>Pseudomonadota</taxon>
        <taxon>Alphaproteobacteria</taxon>
        <taxon>Geminicoccales</taxon>
        <taxon>Geminicoccaceae</taxon>
        <taxon>Tistrella</taxon>
    </lineage>
</organism>
<dbReference type="InterPro" id="IPR011701">
    <property type="entry name" value="MFS"/>
</dbReference>
<evidence type="ECO:0000256" key="2">
    <source>
        <dbReference type="ARBA" id="ARBA00022989"/>
    </source>
</evidence>
<keyword evidence="3 4" id="KW-0472">Membrane</keyword>
<feature type="transmembrane region" description="Helical" evidence="4">
    <location>
        <begin position="151"/>
        <end position="171"/>
    </location>
</feature>
<gene>
    <name evidence="6" type="ORF">DCK97_04300</name>
</gene>
<dbReference type="SUPFAM" id="SSF103473">
    <property type="entry name" value="MFS general substrate transporter"/>
    <property type="match status" value="1"/>
</dbReference>
<feature type="transmembrane region" description="Helical" evidence="4">
    <location>
        <begin position="220"/>
        <end position="239"/>
    </location>
</feature>
<evidence type="ECO:0000256" key="1">
    <source>
        <dbReference type="ARBA" id="ARBA00022692"/>
    </source>
</evidence>
<dbReference type="PROSITE" id="PS50850">
    <property type="entry name" value="MFS"/>
    <property type="match status" value="1"/>
</dbReference>
<dbReference type="Proteomes" id="UP000257706">
    <property type="component" value="Unassembled WGS sequence"/>
</dbReference>
<keyword evidence="2 4" id="KW-1133">Transmembrane helix</keyword>
<reference evidence="6 7" key="1">
    <citation type="journal article" date="2018" name="Nat. Biotechnol.">
        <title>A standardized bacterial taxonomy based on genome phylogeny substantially revises the tree of life.</title>
        <authorList>
            <person name="Parks D.H."/>
            <person name="Chuvochina M."/>
            <person name="Waite D.W."/>
            <person name="Rinke C."/>
            <person name="Skarshewski A."/>
            <person name="Chaumeil P.A."/>
            <person name="Hugenholtz P."/>
        </authorList>
    </citation>
    <scope>NUCLEOTIDE SEQUENCE [LARGE SCALE GENOMIC DNA]</scope>
    <source>
        <strain evidence="6">UBA8739</strain>
    </source>
</reference>
<feature type="transmembrane region" description="Helical" evidence="4">
    <location>
        <begin position="122"/>
        <end position="144"/>
    </location>
</feature>
<dbReference type="InterPro" id="IPR052952">
    <property type="entry name" value="MFS-Transporter"/>
</dbReference>
<dbReference type="InterPro" id="IPR020846">
    <property type="entry name" value="MFS_dom"/>
</dbReference>
<feature type="transmembrane region" description="Helical" evidence="4">
    <location>
        <begin position="340"/>
        <end position="362"/>
    </location>
</feature>
<feature type="transmembrane region" description="Helical" evidence="4">
    <location>
        <begin position="304"/>
        <end position="328"/>
    </location>
</feature>
<dbReference type="Gene3D" id="1.20.1250.20">
    <property type="entry name" value="MFS general substrate transporter like domains"/>
    <property type="match status" value="2"/>
</dbReference>
<evidence type="ECO:0000313" key="7">
    <source>
        <dbReference type="Proteomes" id="UP000257706"/>
    </source>
</evidence>
<evidence type="ECO:0000256" key="4">
    <source>
        <dbReference type="SAM" id="Phobius"/>
    </source>
</evidence>
<feature type="domain" description="Major facilitator superfamily (MFS) profile" evidence="5">
    <location>
        <begin position="1"/>
        <end position="394"/>
    </location>
</feature>
<feature type="transmembrane region" description="Helical" evidence="4">
    <location>
        <begin position="277"/>
        <end position="298"/>
    </location>
</feature>
<feature type="transmembrane region" description="Helical" evidence="4">
    <location>
        <begin position="44"/>
        <end position="60"/>
    </location>
</feature>
<dbReference type="GO" id="GO:0022857">
    <property type="term" value="F:transmembrane transporter activity"/>
    <property type="evidence" value="ECO:0007669"/>
    <property type="project" value="InterPro"/>
</dbReference>
<protein>
    <submittedName>
        <fullName evidence="6">MFS transporter</fullName>
    </submittedName>
</protein>
<evidence type="ECO:0000313" key="6">
    <source>
        <dbReference type="EMBL" id="HAE46621.1"/>
    </source>
</evidence>